<comment type="similarity">
    <text evidence="4 15">Belongs to the AcsB/BcsB family.</text>
</comment>
<evidence type="ECO:0000256" key="3">
    <source>
        <dbReference type="ARBA" id="ARBA00005186"/>
    </source>
</evidence>
<protein>
    <recommendedName>
        <fullName evidence="6 15">Cyclic di-GMP-binding protein</fullName>
    </recommendedName>
    <alternativeName>
        <fullName evidence="14 15">Cellulose synthase regulatory subunit</fullName>
    </alternativeName>
</protein>
<dbReference type="Pfam" id="PF03170">
    <property type="entry name" value="BcsB"/>
    <property type="match status" value="1"/>
</dbReference>
<keyword evidence="10 15" id="KW-0812">Transmembrane</keyword>
<evidence type="ECO:0000256" key="15">
    <source>
        <dbReference type="RuleBase" id="RU365021"/>
    </source>
</evidence>
<keyword evidence="8 15" id="KW-0997">Cell inner membrane</keyword>
<evidence type="ECO:0000256" key="14">
    <source>
        <dbReference type="ARBA" id="ARBA00033444"/>
    </source>
</evidence>
<comment type="subcellular location">
    <subcellularLocation>
        <location evidence="2">Cell inner membrane</location>
        <topology evidence="2">Single-pass membrane protein</topology>
    </subcellularLocation>
</comment>
<dbReference type="PRINTS" id="PR01440">
    <property type="entry name" value="CELLSNTHASEB"/>
</dbReference>
<dbReference type="Gene3D" id="2.60.120.260">
    <property type="entry name" value="Galactose-binding domain-like"/>
    <property type="match status" value="2"/>
</dbReference>
<evidence type="ECO:0000256" key="5">
    <source>
        <dbReference type="ARBA" id="ARBA00011437"/>
    </source>
</evidence>
<evidence type="ECO:0000256" key="13">
    <source>
        <dbReference type="ARBA" id="ARBA00023136"/>
    </source>
</evidence>
<evidence type="ECO:0000256" key="2">
    <source>
        <dbReference type="ARBA" id="ARBA00004377"/>
    </source>
</evidence>
<dbReference type="EMBL" id="RYFG02000005">
    <property type="protein sequence ID" value="TRX03600.1"/>
    <property type="molecule type" value="Genomic_DNA"/>
</dbReference>
<evidence type="ECO:0000256" key="1">
    <source>
        <dbReference type="ARBA" id="ARBA00002057"/>
    </source>
</evidence>
<evidence type="ECO:0000313" key="16">
    <source>
        <dbReference type="EMBL" id="TRX03600.1"/>
    </source>
</evidence>
<keyword evidence="12 15" id="KW-1133">Transmembrane helix</keyword>
<evidence type="ECO:0000256" key="4">
    <source>
        <dbReference type="ARBA" id="ARBA00010714"/>
    </source>
</evidence>
<evidence type="ECO:0000256" key="10">
    <source>
        <dbReference type="ARBA" id="ARBA00022692"/>
    </source>
</evidence>
<dbReference type="NCBIfam" id="NF008323">
    <property type="entry name" value="PRK11114.1-1"/>
    <property type="match status" value="1"/>
</dbReference>
<evidence type="ECO:0000256" key="11">
    <source>
        <dbReference type="ARBA" id="ARBA00022916"/>
    </source>
</evidence>
<dbReference type="Proteomes" id="UP000733744">
    <property type="component" value="Unassembled WGS sequence"/>
</dbReference>
<comment type="pathway">
    <text evidence="3 15">Glycan metabolism; bacterial cellulose biosynthesis.</text>
</comment>
<evidence type="ECO:0000313" key="17">
    <source>
        <dbReference type="Proteomes" id="UP000733744"/>
    </source>
</evidence>
<name>A0ABY3CNA0_9GAMM</name>
<comment type="caution">
    <text evidence="16">The sequence shown here is derived from an EMBL/GenBank/DDBJ whole genome shotgun (WGS) entry which is preliminary data.</text>
</comment>
<dbReference type="PANTHER" id="PTHR39083:SF1">
    <property type="entry name" value="CYCLIC DI-GMP-BINDING PROTEIN"/>
    <property type="match status" value="1"/>
</dbReference>
<dbReference type="InterPro" id="IPR018513">
    <property type="entry name" value="Cell_synthase_bac"/>
</dbReference>
<comment type="function">
    <text evidence="1 15">Binds the cellulose synthase activator, bis-(3'-5') cyclic diguanylic acid (c-di-GMP).</text>
</comment>
<accession>A0ABY3CNA0</accession>
<dbReference type="InterPro" id="IPR003920">
    <property type="entry name" value="Cell_synth_B"/>
</dbReference>
<dbReference type="PANTHER" id="PTHR39083">
    <property type="entry name" value="CYCLIC DI-GMP-BINDING PROTEIN"/>
    <property type="match status" value="1"/>
</dbReference>
<comment type="subunit">
    <text evidence="5 15">Tightly associated with the cellulose synthase catalytic subunit.</text>
</comment>
<dbReference type="RefSeq" id="WP_127027676.1">
    <property type="nucleotide sequence ID" value="NZ_RYFG02000005.1"/>
</dbReference>
<sequence>MSTLKIKNAFVASSRYFAKVSFSVLFFSVLLLFAEQSLGAQRDFFEKNVNYKIDNPPIKNDALTFEQLGLGSSIKLQGNLAHSRLGFGSRLDELVTEAKIDVIYTYSPSLANEISQVRVLLNNQIAGYLPVEQNKAGAPVKHTLIFDPRFLSKYNEIEFELIAFREMRCATKAQASMWLDISNQSQLTLRTQPLPLKNDFSFFPKPFLDVNDFLPVEVPFVFPENAQAETLEAAGIAASYFGSLAKWRGISFPVHVNLLPQKHGVVFATNDKRPDFLKDLPRVNAPTIQLVTHPHNAFVKLLLVLGRDKQDLRKAMEALANGSNVLAGPFAEVTHVEDVLPRQPYDAPNWLPTNRVIRLGELIDSPTQLQAQGRTPRQIVVNFNISPDLFVWRSRGIPLNIKYRYSPPNKEDDSHLSILVNDLFVKGFPLTGNGVYEGSNNDKLKIPLVDDLVHGVTDEVLVPGFRLSGKNKIQFEYAFTKPDSGDCRDLTANYMYGEIDADSTMDLTGFPHYMAMPDLKAFANVGFPFTRLADLADTAIVMEKEASINAVEAYLDLLGSFGASTGLAATKFSVYDSAPFTGIENKDILVIGLMAANAMQESDQHKLLNAMVSNIKKTINTPIRQTEYVTLFQPAQIKLGREVFKQVEFKNEGEIGALVGFESPWQKNKSVVAVVASKPAVFKKITSALLKRSDDISGTVSLFRGDEIVSFQVGETYYVGSLPIIKLILFELSDKPTLLSILIVSICALLLVVLWKMIRYAVYLRLHRHK</sequence>
<evidence type="ECO:0000256" key="6">
    <source>
        <dbReference type="ARBA" id="ARBA00021844"/>
    </source>
</evidence>
<gene>
    <name evidence="16" type="ORF">EKO24_000440</name>
</gene>
<evidence type="ECO:0000256" key="12">
    <source>
        <dbReference type="ARBA" id="ARBA00022989"/>
    </source>
</evidence>
<keyword evidence="13 15" id="KW-0472">Membrane</keyword>
<keyword evidence="11 15" id="KW-0135">Cellulose biosynthesis</keyword>
<keyword evidence="7 15" id="KW-1003">Cell membrane</keyword>
<feature type="transmembrane region" description="Helical" evidence="15">
    <location>
        <begin position="738"/>
        <end position="758"/>
    </location>
</feature>
<organism evidence="16 17">
    <name type="scientific">Candidatus Methylobacter oryzae</name>
    <dbReference type="NCBI Taxonomy" id="2497749"/>
    <lineage>
        <taxon>Bacteria</taxon>
        <taxon>Pseudomonadati</taxon>
        <taxon>Pseudomonadota</taxon>
        <taxon>Gammaproteobacteria</taxon>
        <taxon>Methylococcales</taxon>
        <taxon>Methylococcaceae</taxon>
        <taxon>Methylobacter</taxon>
    </lineage>
</organism>
<keyword evidence="9 15" id="KW-0973">c-di-GMP</keyword>
<evidence type="ECO:0000256" key="7">
    <source>
        <dbReference type="ARBA" id="ARBA00022475"/>
    </source>
</evidence>
<evidence type="ECO:0000256" key="9">
    <source>
        <dbReference type="ARBA" id="ARBA00022636"/>
    </source>
</evidence>
<evidence type="ECO:0000256" key="8">
    <source>
        <dbReference type="ARBA" id="ARBA00022519"/>
    </source>
</evidence>
<keyword evidence="17" id="KW-1185">Reference proteome</keyword>
<proteinExistence type="inferred from homology"/>
<reference evidence="16 17" key="1">
    <citation type="journal article" date="2019" name="Antonie Van Leeuwenhoek">
        <title>Description of 'Ca. Methylobacter oryzae' KRF1, a novel species from the environmentally important Methylobacter clade 2.</title>
        <authorList>
            <person name="Khatri K."/>
            <person name="Mohite J.A."/>
            <person name="Pandit P.S."/>
            <person name="Bahulikar R."/>
            <person name="Rahalkar M.C."/>
        </authorList>
    </citation>
    <scope>NUCLEOTIDE SEQUENCE [LARGE SCALE GENOMIC DNA]</scope>
    <source>
        <strain evidence="16 17">KRF1</strain>
    </source>
</reference>